<reference evidence="7 8" key="1">
    <citation type="submission" date="2018-06" db="EMBL/GenBank/DDBJ databases">
        <authorList>
            <consortium name="Pathogen Informatics"/>
            <person name="Doyle S."/>
        </authorList>
    </citation>
    <scope>NUCLEOTIDE SEQUENCE [LARGE SCALE GENOMIC DNA]</scope>
    <source>
        <strain evidence="7 8">NCTC11661</strain>
    </source>
</reference>
<evidence type="ECO:0000256" key="4">
    <source>
        <dbReference type="ARBA" id="ARBA00023136"/>
    </source>
</evidence>
<keyword evidence="3 5" id="KW-1133">Transmembrane helix</keyword>
<keyword evidence="4 5" id="KW-0472">Membrane</keyword>
<dbReference type="Pfam" id="PF00092">
    <property type="entry name" value="VWA"/>
    <property type="match status" value="1"/>
</dbReference>
<dbReference type="Gene3D" id="3.40.50.410">
    <property type="entry name" value="von Willebrand factor, type A domain"/>
    <property type="match status" value="1"/>
</dbReference>
<dbReference type="AlphaFoldDB" id="A0A380ZV57"/>
<dbReference type="InterPro" id="IPR050768">
    <property type="entry name" value="UPF0353/GerABKA_families"/>
</dbReference>
<proteinExistence type="predicted"/>
<protein>
    <submittedName>
        <fullName evidence="7">Mg-chelatase subunit ChlD</fullName>
    </submittedName>
</protein>
<feature type="transmembrane region" description="Helical" evidence="5">
    <location>
        <begin position="57"/>
        <end position="80"/>
    </location>
</feature>
<evidence type="ECO:0000256" key="3">
    <source>
        <dbReference type="ARBA" id="ARBA00022989"/>
    </source>
</evidence>
<accession>A0A380ZV57</accession>
<keyword evidence="2 5" id="KW-0812">Transmembrane</keyword>
<dbReference type="RefSeq" id="WP_002688277.1">
    <property type="nucleotide sequence ID" value="NZ_UFTJ01000003.1"/>
</dbReference>
<evidence type="ECO:0000313" key="8">
    <source>
        <dbReference type="Proteomes" id="UP000255515"/>
    </source>
</evidence>
<organism evidence="7 8">
    <name type="scientific">Bergeyella zoohelcum</name>
    <dbReference type="NCBI Taxonomy" id="1015"/>
    <lineage>
        <taxon>Bacteria</taxon>
        <taxon>Pseudomonadati</taxon>
        <taxon>Bacteroidota</taxon>
        <taxon>Flavobacteriia</taxon>
        <taxon>Flavobacteriales</taxon>
        <taxon>Weeksellaceae</taxon>
        <taxon>Bergeyella</taxon>
    </lineage>
</organism>
<evidence type="ECO:0000256" key="1">
    <source>
        <dbReference type="ARBA" id="ARBA00022475"/>
    </source>
</evidence>
<keyword evidence="1" id="KW-1003">Cell membrane</keyword>
<feature type="transmembrane region" description="Helical" evidence="5">
    <location>
        <begin position="312"/>
        <end position="330"/>
    </location>
</feature>
<dbReference type="SMART" id="SM00327">
    <property type="entry name" value="VWA"/>
    <property type="match status" value="1"/>
</dbReference>
<dbReference type="EMBL" id="UFTJ01000003">
    <property type="protein sequence ID" value="SUV52646.1"/>
    <property type="molecule type" value="Genomic_DNA"/>
</dbReference>
<evidence type="ECO:0000256" key="5">
    <source>
        <dbReference type="SAM" id="Phobius"/>
    </source>
</evidence>
<feature type="domain" description="VWFA" evidence="6">
    <location>
        <begin position="93"/>
        <end position="292"/>
    </location>
</feature>
<evidence type="ECO:0000313" key="7">
    <source>
        <dbReference type="EMBL" id="SUV52646.1"/>
    </source>
</evidence>
<dbReference type="Proteomes" id="UP000255515">
    <property type="component" value="Unassembled WGS sequence"/>
</dbReference>
<dbReference type="PANTHER" id="PTHR22550:SF5">
    <property type="entry name" value="LEUCINE ZIPPER PROTEIN 4"/>
    <property type="match status" value="1"/>
</dbReference>
<sequence>MNYNLGEYLYLILLFIIPILGGLGFRYLRWRKRKQELFVSSRFRKNILGEERWGNTYLWFFPLFFIGLLSLIIAIVDIVGGTQKIDTQQKTGNILFAIDVSNSMNAEDVAPNRLVNAKNIIVNSLPNFGTDRVGLIAFAGKAKSIMPLTTDYSSAESYIGAIETSIIKVQGTDFLQAVQAAVEKFKPIDKNARHLILLSDGEDNEGNVEAAIKLAKKEHIRITTLGVGTEEGAPVPDYLYGQLMGYKTDLYGETVLSKRQTQALEKIAQETGGIYIDANSMENAINQLVNHVKGVRKDGVFISVQSEVLEHYYQYPLGIAVFIFFILFILNPKRNFNL</sequence>
<evidence type="ECO:0000256" key="2">
    <source>
        <dbReference type="ARBA" id="ARBA00022692"/>
    </source>
</evidence>
<feature type="transmembrane region" description="Helical" evidence="5">
    <location>
        <begin position="6"/>
        <end position="28"/>
    </location>
</feature>
<name>A0A380ZV57_9FLAO</name>
<gene>
    <name evidence="7" type="ORF">NCTC11661_01786</name>
</gene>
<dbReference type="PANTHER" id="PTHR22550">
    <property type="entry name" value="SPORE GERMINATION PROTEIN"/>
    <property type="match status" value="1"/>
</dbReference>
<dbReference type="InterPro" id="IPR002035">
    <property type="entry name" value="VWF_A"/>
</dbReference>
<dbReference type="SUPFAM" id="SSF53300">
    <property type="entry name" value="vWA-like"/>
    <property type="match status" value="1"/>
</dbReference>
<dbReference type="InterPro" id="IPR036465">
    <property type="entry name" value="vWFA_dom_sf"/>
</dbReference>
<evidence type="ECO:0000259" key="6">
    <source>
        <dbReference type="PROSITE" id="PS50234"/>
    </source>
</evidence>
<dbReference type="PROSITE" id="PS50234">
    <property type="entry name" value="VWFA"/>
    <property type="match status" value="1"/>
</dbReference>